<dbReference type="InterPro" id="IPR017853">
    <property type="entry name" value="GH"/>
</dbReference>
<dbReference type="SUPFAM" id="SSF51445">
    <property type="entry name" value="(Trans)glycosidases"/>
    <property type="match status" value="1"/>
</dbReference>
<evidence type="ECO:0000256" key="4">
    <source>
        <dbReference type="ARBA" id="ARBA00022801"/>
    </source>
</evidence>
<dbReference type="EC" id="3.2.1.52" evidence="3"/>
<dbReference type="InterPro" id="IPR001764">
    <property type="entry name" value="Glyco_hydro_3_N"/>
</dbReference>
<dbReference type="InterPro" id="IPR050226">
    <property type="entry name" value="NagZ_Beta-hexosaminidase"/>
</dbReference>
<comment type="similarity">
    <text evidence="2">Belongs to the glycosyl hydrolase 3 family.</text>
</comment>
<dbReference type="Gene3D" id="3.20.20.300">
    <property type="entry name" value="Glycoside hydrolase, family 3, N-terminal domain"/>
    <property type="match status" value="1"/>
</dbReference>
<dbReference type="GO" id="GO:0009254">
    <property type="term" value="P:peptidoglycan turnover"/>
    <property type="evidence" value="ECO:0007669"/>
    <property type="project" value="TreeGrafter"/>
</dbReference>
<gene>
    <name evidence="7" type="ORF">B1B_16557</name>
</gene>
<protein>
    <recommendedName>
        <fullName evidence="3">beta-N-acetylhexosaminidase</fullName>
        <ecNumber evidence="3">3.2.1.52</ecNumber>
    </recommendedName>
</protein>
<evidence type="ECO:0000313" key="7">
    <source>
        <dbReference type="EMBL" id="EQD36319.1"/>
    </source>
</evidence>
<dbReference type="PANTHER" id="PTHR30480">
    <property type="entry name" value="BETA-HEXOSAMINIDASE-RELATED"/>
    <property type="match status" value="1"/>
</dbReference>
<comment type="catalytic activity">
    <reaction evidence="1">
        <text>Hydrolysis of terminal non-reducing N-acetyl-D-hexosamine residues in N-acetyl-beta-D-hexosaminides.</text>
        <dbReference type="EC" id="3.2.1.52"/>
    </reaction>
</comment>
<evidence type="ECO:0000256" key="3">
    <source>
        <dbReference type="ARBA" id="ARBA00012663"/>
    </source>
</evidence>
<reference evidence="7" key="1">
    <citation type="submission" date="2013-08" db="EMBL/GenBank/DDBJ databases">
        <authorList>
            <person name="Mendez C."/>
            <person name="Richter M."/>
            <person name="Ferrer M."/>
            <person name="Sanchez J."/>
        </authorList>
    </citation>
    <scope>NUCLEOTIDE SEQUENCE</scope>
</reference>
<feature type="non-terminal residue" evidence="7">
    <location>
        <position position="353"/>
    </location>
</feature>
<keyword evidence="4 7" id="KW-0378">Hydrolase</keyword>
<evidence type="ECO:0000259" key="6">
    <source>
        <dbReference type="Pfam" id="PF00933"/>
    </source>
</evidence>
<reference evidence="7" key="2">
    <citation type="journal article" date="2014" name="ISME J.">
        <title>Microbial stratification in low pH oxic and suboxic macroscopic growths along an acid mine drainage.</title>
        <authorList>
            <person name="Mendez-Garcia C."/>
            <person name="Mesa V."/>
            <person name="Sprenger R.R."/>
            <person name="Richter M."/>
            <person name="Diez M.S."/>
            <person name="Solano J."/>
            <person name="Bargiela R."/>
            <person name="Golyshina O.V."/>
            <person name="Manteca A."/>
            <person name="Ramos J.L."/>
            <person name="Gallego J.R."/>
            <person name="Llorente I."/>
            <person name="Martins Dos Santos V.A."/>
            <person name="Jensen O.N."/>
            <person name="Pelaez A.I."/>
            <person name="Sanchez J."/>
            <person name="Ferrer M."/>
        </authorList>
    </citation>
    <scope>NUCLEOTIDE SEQUENCE</scope>
</reference>
<evidence type="ECO:0000256" key="1">
    <source>
        <dbReference type="ARBA" id="ARBA00001231"/>
    </source>
</evidence>
<dbReference type="GO" id="GO:0005975">
    <property type="term" value="P:carbohydrate metabolic process"/>
    <property type="evidence" value="ECO:0007669"/>
    <property type="project" value="InterPro"/>
</dbReference>
<dbReference type="EMBL" id="AUZY01011017">
    <property type="protein sequence ID" value="EQD36319.1"/>
    <property type="molecule type" value="Genomic_DNA"/>
</dbReference>
<sequence length="353" mass="37007">MLIIGIEALQLAAHERAWLAAPEVGGVILFARNYADRVQLARLIDELRGTRATPLLIAVDQEGGPVQRFRDGFTRLPALDTLGALCNRDPARAVALAEEHAWVMASELRAMDVDLSFAPVLDLARGNRAIGARALHADPGVVAMLGQAYVRGMHLAGMAATLKHFPGHGSVLEDTHHEGARDPRTLAQLLDADLCPFAAAFAVGAEAVMMAHVTYPAIDALPAGYSRRWIKEILQGELGFAGIVISDDVGMVAAASAGGVGARVAAHYAAGCHVVLACTPALVPEALAAARALRDPPACDLTRLTGQVGLDLGGTARQPAAHALSRRSSHIEPAGIRMSRPSQTLIEALAASD</sequence>
<organism evidence="7">
    <name type="scientific">mine drainage metagenome</name>
    <dbReference type="NCBI Taxonomy" id="410659"/>
    <lineage>
        <taxon>unclassified sequences</taxon>
        <taxon>metagenomes</taxon>
        <taxon>ecological metagenomes</taxon>
    </lineage>
</organism>
<dbReference type="PANTHER" id="PTHR30480:SF13">
    <property type="entry name" value="BETA-HEXOSAMINIDASE"/>
    <property type="match status" value="1"/>
</dbReference>
<dbReference type="AlphaFoldDB" id="T1A613"/>
<comment type="caution">
    <text evidence="7">The sequence shown here is derived from an EMBL/GenBank/DDBJ whole genome shotgun (WGS) entry which is preliminary data.</text>
</comment>
<keyword evidence="5" id="KW-0326">Glycosidase</keyword>
<evidence type="ECO:0000256" key="5">
    <source>
        <dbReference type="ARBA" id="ARBA00023295"/>
    </source>
</evidence>
<dbReference type="Pfam" id="PF00933">
    <property type="entry name" value="Glyco_hydro_3"/>
    <property type="match status" value="1"/>
</dbReference>
<dbReference type="NCBIfam" id="NF003740">
    <property type="entry name" value="PRK05337.1"/>
    <property type="match status" value="1"/>
</dbReference>
<proteinExistence type="inferred from homology"/>
<dbReference type="InterPro" id="IPR036962">
    <property type="entry name" value="Glyco_hydro_3_N_sf"/>
</dbReference>
<evidence type="ECO:0000256" key="2">
    <source>
        <dbReference type="ARBA" id="ARBA00005336"/>
    </source>
</evidence>
<dbReference type="GO" id="GO:0004563">
    <property type="term" value="F:beta-N-acetylhexosaminidase activity"/>
    <property type="evidence" value="ECO:0007669"/>
    <property type="project" value="UniProtKB-EC"/>
</dbReference>
<feature type="domain" description="Glycoside hydrolase family 3 N-terminal" evidence="6">
    <location>
        <begin position="10"/>
        <end position="283"/>
    </location>
</feature>
<accession>T1A613</accession>
<name>T1A613_9ZZZZ</name>